<accession>Q3SHZ2</accession>
<dbReference type="SUPFAM" id="SSF53649">
    <property type="entry name" value="Alkaline phosphatase-like"/>
    <property type="match status" value="1"/>
</dbReference>
<evidence type="ECO:0000313" key="2">
    <source>
        <dbReference type="Proteomes" id="UP000008291"/>
    </source>
</evidence>
<dbReference type="OrthoDB" id="228738at2"/>
<name>Q3SHZ2_THIDA</name>
<reference evidence="1 2" key="1">
    <citation type="journal article" date="2006" name="J. Bacteriol.">
        <title>The genome sequence of the obligately chemolithoautotrophic, facultatively anaerobic bacterium Thiobacillus denitrificans.</title>
        <authorList>
            <person name="Beller H.R."/>
            <person name="Chain P.S."/>
            <person name="Letain T.E."/>
            <person name="Chakicherla A."/>
            <person name="Larimer F.W."/>
            <person name="Richardson P.M."/>
            <person name="Coleman M.A."/>
            <person name="Wood A.P."/>
            <person name="Kelly D.P."/>
        </authorList>
    </citation>
    <scope>NUCLEOTIDE SEQUENCE [LARGE SCALE GENOMIC DNA]</scope>
    <source>
        <strain evidence="1 2">ATCC 25259</strain>
    </source>
</reference>
<dbReference type="eggNOG" id="COG3379">
    <property type="taxonomic scope" value="Bacteria"/>
</dbReference>
<dbReference type="EMBL" id="CP000116">
    <property type="protein sequence ID" value="AAZ97741.1"/>
    <property type="molecule type" value="Genomic_DNA"/>
</dbReference>
<sequence length="203" mass="22724">MDRGYWVNEKMRLLVIGIDGADRRVVDGMPMPFLQRLLADGTHYFAEVDLFSRGWAEIFTGKHGIDTGAFYNRPACTGRYEFTQHFNLNSLDANRTVRPIWQDLNDKGFRVGVMNIPTTLPAPPVEGFFVAGAGGGEREKRQQFHPPGGLLPAGDNANSGIPRLYRRCSKGCERNNRFGKFFPDYKSHGGKTHGKLYSARPGT</sequence>
<dbReference type="AlphaFoldDB" id="Q3SHZ2"/>
<dbReference type="STRING" id="292415.Tbd_1788"/>
<dbReference type="Gene3D" id="3.40.720.10">
    <property type="entry name" value="Alkaline Phosphatase, subunit A"/>
    <property type="match status" value="1"/>
</dbReference>
<dbReference type="KEGG" id="tbd:Tbd_1788"/>
<dbReference type="HOGENOM" id="CLU_1348416_0_0_4"/>
<evidence type="ECO:0008006" key="3">
    <source>
        <dbReference type="Google" id="ProtNLM"/>
    </source>
</evidence>
<dbReference type="Proteomes" id="UP000008291">
    <property type="component" value="Chromosome"/>
</dbReference>
<protein>
    <recommendedName>
        <fullName evidence="3">Type I phosphodiesterase/nucleotide pyrophosphatase</fullName>
    </recommendedName>
</protein>
<keyword evidence="2" id="KW-1185">Reference proteome</keyword>
<evidence type="ECO:0000313" key="1">
    <source>
        <dbReference type="EMBL" id="AAZ97741.1"/>
    </source>
</evidence>
<gene>
    <name evidence="1" type="ordered locus">Tbd_1788</name>
</gene>
<organism evidence="1 2">
    <name type="scientific">Thiobacillus denitrificans (strain ATCC 25259 / T1)</name>
    <dbReference type="NCBI Taxonomy" id="292415"/>
    <lineage>
        <taxon>Bacteria</taxon>
        <taxon>Pseudomonadati</taxon>
        <taxon>Pseudomonadota</taxon>
        <taxon>Betaproteobacteria</taxon>
        <taxon>Nitrosomonadales</taxon>
        <taxon>Thiobacillaceae</taxon>
        <taxon>Thiobacillus</taxon>
    </lineage>
</organism>
<dbReference type="InterPro" id="IPR017850">
    <property type="entry name" value="Alkaline_phosphatase_core_sf"/>
</dbReference>
<proteinExistence type="predicted"/>